<evidence type="ECO:0000256" key="4">
    <source>
        <dbReference type="ARBA" id="ARBA00023136"/>
    </source>
</evidence>
<sequence>MSSPQKKRMEGGRVTPRGTSDIPRKPASQAKESPKWVPILMFSLLAAGILIIFFNYVGWLPGGTSNSFLLLGLGSILGGIITATQFH</sequence>
<keyword evidence="1" id="KW-1003">Cell membrane</keyword>
<evidence type="ECO:0000256" key="5">
    <source>
        <dbReference type="SAM" id="MobiDB-lite"/>
    </source>
</evidence>
<keyword evidence="3 6" id="KW-1133">Transmembrane helix</keyword>
<feature type="transmembrane region" description="Helical" evidence="6">
    <location>
        <begin position="36"/>
        <end position="56"/>
    </location>
</feature>
<reference evidence="7" key="1">
    <citation type="submission" date="2018-05" db="EMBL/GenBank/DDBJ databases">
        <authorList>
            <person name="Lanie J.A."/>
            <person name="Ng W.-L."/>
            <person name="Kazmierczak K.M."/>
            <person name="Andrzejewski T.M."/>
            <person name="Davidsen T.M."/>
            <person name="Wayne K.J."/>
            <person name="Tettelin H."/>
            <person name="Glass J.I."/>
            <person name="Rusch D."/>
            <person name="Podicherti R."/>
            <person name="Tsui H.-C.T."/>
            <person name="Winkler M.E."/>
        </authorList>
    </citation>
    <scope>NUCLEOTIDE SEQUENCE</scope>
</reference>
<dbReference type="Pfam" id="PF06781">
    <property type="entry name" value="CrgA"/>
    <property type="match status" value="1"/>
</dbReference>
<evidence type="ECO:0000256" key="2">
    <source>
        <dbReference type="ARBA" id="ARBA00022692"/>
    </source>
</evidence>
<feature type="transmembrane region" description="Helical" evidence="6">
    <location>
        <begin position="68"/>
        <end position="86"/>
    </location>
</feature>
<feature type="region of interest" description="Disordered" evidence="5">
    <location>
        <begin position="1"/>
        <end position="32"/>
    </location>
</feature>
<organism evidence="7">
    <name type="scientific">marine metagenome</name>
    <dbReference type="NCBI Taxonomy" id="408172"/>
    <lineage>
        <taxon>unclassified sequences</taxon>
        <taxon>metagenomes</taxon>
        <taxon>ecological metagenomes</taxon>
    </lineage>
</organism>
<evidence type="ECO:0008006" key="8">
    <source>
        <dbReference type="Google" id="ProtNLM"/>
    </source>
</evidence>
<evidence type="ECO:0000256" key="1">
    <source>
        <dbReference type="ARBA" id="ARBA00022475"/>
    </source>
</evidence>
<evidence type="ECO:0000256" key="6">
    <source>
        <dbReference type="SAM" id="Phobius"/>
    </source>
</evidence>
<name>A0A381X381_9ZZZZ</name>
<evidence type="ECO:0000256" key="3">
    <source>
        <dbReference type="ARBA" id="ARBA00022989"/>
    </source>
</evidence>
<evidence type="ECO:0000313" key="7">
    <source>
        <dbReference type="EMBL" id="SVA59028.1"/>
    </source>
</evidence>
<keyword evidence="4 6" id="KW-0472">Membrane</keyword>
<accession>A0A381X381</accession>
<proteinExistence type="predicted"/>
<dbReference type="AlphaFoldDB" id="A0A381X381"/>
<dbReference type="InterPro" id="IPR009619">
    <property type="entry name" value="CrgA"/>
</dbReference>
<gene>
    <name evidence="7" type="ORF">METZ01_LOCUS111882</name>
</gene>
<protein>
    <recommendedName>
        <fullName evidence="8">Cell division protein CrgA</fullName>
    </recommendedName>
</protein>
<dbReference type="EMBL" id="UINC01013705">
    <property type="protein sequence ID" value="SVA59028.1"/>
    <property type="molecule type" value="Genomic_DNA"/>
</dbReference>
<keyword evidence="2 6" id="KW-0812">Transmembrane</keyword>